<accession>A0A1T4KXH9</accession>
<evidence type="ECO:0000313" key="2">
    <source>
        <dbReference type="Proteomes" id="UP000191153"/>
    </source>
</evidence>
<reference evidence="1 2" key="1">
    <citation type="submission" date="2017-02" db="EMBL/GenBank/DDBJ databases">
        <authorList>
            <person name="Peterson S.W."/>
        </authorList>
    </citation>
    <scope>NUCLEOTIDE SEQUENCE [LARGE SCALE GENOMIC DNA]</scope>
    <source>
        <strain evidence="1 2">ATCC 700028</strain>
    </source>
</reference>
<dbReference type="EMBL" id="FUWX01000005">
    <property type="protein sequence ID" value="SJZ47101.1"/>
    <property type="molecule type" value="Genomic_DNA"/>
</dbReference>
<dbReference type="RefSeq" id="WP_078693177.1">
    <property type="nucleotide sequence ID" value="NZ_FUWX01000005.1"/>
</dbReference>
<dbReference type="STRING" id="180163.SAMN02745174_00644"/>
<dbReference type="AlphaFoldDB" id="A0A1T4KXH9"/>
<protein>
    <submittedName>
        <fullName evidence="1">Uncharacterized protein</fullName>
    </submittedName>
</protein>
<proteinExistence type="predicted"/>
<gene>
    <name evidence="1" type="ORF">SAMN02745174_00644</name>
</gene>
<name>A0A1T4KXH9_9FUSO</name>
<organism evidence="1 2">
    <name type="scientific">Cetobacterium ceti</name>
    <dbReference type="NCBI Taxonomy" id="180163"/>
    <lineage>
        <taxon>Bacteria</taxon>
        <taxon>Fusobacteriati</taxon>
        <taxon>Fusobacteriota</taxon>
        <taxon>Fusobacteriia</taxon>
        <taxon>Fusobacteriales</taxon>
        <taxon>Fusobacteriaceae</taxon>
        <taxon>Cetobacterium</taxon>
    </lineage>
</organism>
<dbReference type="Proteomes" id="UP000191153">
    <property type="component" value="Unassembled WGS sequence"/>
</dbReference>
<sequence>MEKSILEKDVEIKVKTNIKSLREIILFLESELMSNIKENMDNIDIKDEDKIKKYRNLKEITYKLCDSFFGNLIDIEKQLIERLIERDIEKEKIIEILSENKDDKNRIKNIYRALKCVDEDEKEKKEIMEKLLKKSVNSLINLQRVENQVSEIIYTPHLYRFFWCLYNGFNLKGEIVFSENSLEKLLDLDREELELFLDKLKNSPVYIGKSSRRLLENYIFLNENTLKIIYDENFIKGR</sequence>
<evidence type="ECO:0000313" key="1">
    <source>
        <dbReference type="EMBL" id="SJZ47101.1"/>
    </source>
</evidence>
<keyword evidence="2" id="KW-1185">Reference proteome</keyword>